<name>A0A0G0U345_9BACT</name>
<comment type="caution">
    <text evidence="1">The sequence shown here is derived from an EMBL/GenBank/DDBJ whole genome shotgun (WGS) entry which is preliminary data.</text>
</comment>
<proteinExistence type="predicted"/>
<evidence type="ECO:0000313" key="1">
    <source>
        <dbReference type="EMBL" id="KKR83519.1"/>
    </source>
</evidence>
<dbReference type="AlphaFoldDB" id="A0A0G0U345"/>
<sequence>MNCEICGSDPDLIILLPKRQSDGRLDTLACESCSIESGMYCQKHQRPHLGFEDETTACISCIEEIVEKDGEKIAGSFAAAIERSDKASEIRRSIGEWLATTQSMIEGGVDLVDLPLAMRFQRTPQALNISRAVVTYSQRIRITPEEVIERVAKEGAGVILPPEFTED</sequence>
<dbReference type="Proteomes" id="UP000034601">
    <property type="component" value="Unassembled WGS sequence"/>
</dbReference>
<dbReference type="EMBL" id="LCAB01000004">
    <property type="protein sequence ID" value="KKR83519.1"/>
    <property type="molecule type" value="Genomic_DNA"/>
</dbReference>
<organism evidence="1 2">
    <name type="scientific">Candidatus Daviesbacteria bacterium GW2011_GWA2_40_9</name>
    <dbReference type="NCBI Taxonomy" id="1618424"/>
    <lineage>
        <taxon>Bacteria</taxon>
        <taxon>Candidatus Daviesiibacteriota</taxon>
    </lineage>
</organism>
<evidence type="ECO:0000313" key="2">
    <source>
        <dbReference type="Proteomes" id="UP000034601"/>
    </source>
</evidence>
<reference evidence="1 2" key="1">
    <citation type="journal article" date="2015" name="Nature">
        <title>rRNA introns, odd ribosomes, and small enigmatic genomes across a large radiation of phyla.</title>
        <authorList>
            <person name="Brown C.T."/>
            <person name="Hug L.A."/>
            <person name="Thomas B.C."/>
            <person name="Sharon I."/>
            <person name="Castelle C.J."/>
            <person name="Singh A."/>
            <person name="Wilkins M.J."/>
            <person name="Williams K.H."/>
            <person name="Banfield J.F."/>
        </authorList>
    </citation>
    <scope>NUCLEOTIDE SEQUENCE [LARGE SCALE GENOMIC DNA]</scope>
</reference>
<accession>A0A0G0U345</accession>
<protein>
    <submittedName>
        <fullName evidence="1">Uncharacterized protein</fullName>
    </submittedName>
</protein>
<gene>
    <name evidence="1" type="ORF">UU29_C0004G0020</name>
</gene>